<dbReference type="HOGENOM" id="CLU_1033701_0_0_10"/>
<dbReference type="RefSeq" id="WP_014032776.1">
    <property type="nucleotide sequence ID" value="NC_015945.1"/>
</dbReference>
<gene>
    <name evidence="1" type="ordered locus">Murru_1454</name>
</gene>
<dbReference type="Pfam" id="PF09234">
    <property type="entry name" value="DUF1963"/>
    <property type="match status" value="1"/>
</dbReference>
<dbReference type="KEGG" id="mrs:Murru_1454"/>
<dbReference type="eggNOG" id="COG3878">
    <property type="taxonomic scope" value="Bacteria"/>
</dbReference>
<dbReference type="Gene3D" id="2.30.320.10">
    <property type="entry name" value="YwqG-like"/>
    <property type="match status" value="1"/>
</dbReference>
<dbReference type="SUPFAM" id="SSF103032">
    <property type="entry name" value="Hypothetical protein YwqG"/>
    <property type="match status" value="1"/>
</dbReference>
<keyword evidence="2" id="KW-1185">Reference proteome</keyword>
<organism evidence="1 2">
    <name type="scientific">Allomuricauda ruestringensis (strain DSM 13258 / CIP 107369 / LMG 19739 / B1)</name>
    <name type="common">Muricauda ruestringensis</name>
    <dbReference type="NCBI Taxonomy" id="886377"/>
    <lineage>
        <taxon>Bacteria</taxon>
        <taxon>Pseudomonadati</taxon>
        <taxon>Bacteroidota</taxon>
        <taxon>Flavobacteriia</taxon>
        <taxon>Flavobacteriales</taxon>
        <taxon>Flavobacteriaceae</taxon>
        <taxon>Flagellimonas</taxon>
    </lineage>
</organism>
<dbReference type="OrthoDB" id="8856529at2"/>
<protein>
    <recommendedName>
        <fullName evidence="3">DUF1963 domain-containing protein</fullName>
    </recommendedName>
</protein>
<accession>G2PQ30</accession>
<dbReference type="Proteomes" id="UP000008908">
    <property type="component" value="Chromosome"/>
</dbReference>
<evidence type="ECO:0008006" key="3">
    <source>
        <dbReference type="Google" id="ProtNLM"/>
    </source>
</evidence>
<dbReference type="EMBL" id="CP002999">
    <property type="protein sequence ID" value="AEM70495.1"/>
    <property type="molecule type" value="Genomic_DNA"/>
</dbReference>
<name>G2PQ30_ALLRU</name>
<reference evidence="1 2" key="2">
    <citation type="journal article" date="2012" name="Stand. Genomic Sci.">
        <title>Complete genome sequence of the facultatively anaerobic, appendaged bacterium Muricauda ruestringensis type strain (B1(T)).</title>
        <authorList>
            <person name="Huntemann M."/>
            <person name="Teshima H."/>
            <person name="Lapidus A."/>
            <person name="Nolan M."/>
            <person name="Lucas S."/>
            <person name="Hammon N."/>
            <person name="Deshpande S."/>
            <person name="Cheng J.F."/>
            <person name="Tapia R."/>
            <person name="Goodwin L.A."/>
            <person name="Pitluck S."/>
            <person name="Liolios K."/>
            <person name="Pagani I."/>
            <person name="Ivanova N."/>
            <person name="Mavromatis K."/>
            <person name="Mikhailova N."/>
            <person name="Pati A."/>
            <person name="Chen A."/>
            <person name="Palaniappan K."/>
            <person name="Land M."/>
            <person name="Hauser L."/>
            <person name="Pan C."/>
            <person name="Brambilla E.M."/>
            <person name="Rohde M."/>
            <person name="Spring S."/>
            <person name="Goker M."/>
            <person name="Detter J.C."/>
            <person name="Bristow J."/>
            <person name="Eisen J.A."/>
            <person name="Markowitz V."/>
            <person name="Hugenholtz P."/>
            <person name="Kyrpides N.C."/>
            <person name="Klenk H.P."/>
            <person name="Woyke T."/>
        </authorList>
    </citation>
    <scope>NUCLEOTIDE SEQUENCE [LARGE SCALE GENOMIC DNA]</scope>
    <source>
        <strain evidence="2">DSM 13258 / LMG 19739 / B1</strain>
    </source>
</reference>
<reference evidence="2" key="1">
    <citation type="submission" date="2011-08" db="EMBL/GenBank/DDBJ databases">
        <title>The complete genome of Muricauda ruestringensis DSM 13258.</title>
        <authorList>
            <person name="Lucas S."/>
            <person name="Han J."/>
            <person name="Lapidus A."/>
            <person name="Bruce D."/>
            <person name="Goodwin L."/>
            <person name="Pitluck S."/>
            <person name="Peters L."/>
            <person name="Kyrpides N."/>
            <person name="Mavromatis K."/>
            <person name="Ivanova N."/>
            <person name="Ovchinnikova G."/>
            <person name="Teshima H."/>
            <person name="Detter J.C."/>
            <person name="Tapia R."/>
            <person name="Han C."/>
            <person name="Land M."/>
            <person name="Hauser L."/>
            <person name="Markowitz V."/>
            <person name="Cheng J.-F."/>
            <person name="Hugenholtz P."/>
            <person name="Woyke T."/>
            <person name="Wu D."/>
            <person name="Spring S."/>
            <person name="Schroeder M."/>
            <person name="Brambilla E."/>
            <person name="Klenk H.-P."/>
            <person name="Eisen J.A."/>
        </authorList>
    </citation>
    <scope>NUCLEOTIDE SEQUENCE [LARGE SCALE GENOMIC DNA]</scope>
    <source>
        <strain evidence="2">DSM 13258 / LMG 19739 / B1</strain>
    </source>
</reference>
<dbReference type="STRING" id="886377.Murru_1454"/>
<proteinExistence type="predicted"/>
<evidence type="ECO:0000313" key="2">
    <source>
        <dbReference type="Proteomes" id="UP000008908"/>
    </source>
</evidence>
<dbReference type="AlphaFoldDB" id="G2PQ30"/>
<dbReference type="InterPro" id="IPR035948">
    <property type="entry name" value="YwqG-like_sf"/>
</dbReference>
<evidence type="ECO:0000313" key="1">
    <source>
        <dbReference type="EMBL" id="AEM70495.1"/>
    </source>
</evidence>
<dbReference type="InterPro" id="IPR015315">
    <property type="entry name" value="DUF1963"/>
</dbReference>
<sequence>MNKLEKARQAILDYPLKEYFEIIGIEASDYIFSNEHISEGLQFCIDVVNDKVLNESDIPIGSSKSLGAPHLPKIVDLESLKGYDFLVQFNFEELKPCDIFDFFPNKGIVYLFYDFNSVSAKALYFDGDFEQLEVFEKAGDNSKNKFSSQSKRENPSKITFDAGFTFGNWDEREEITKVIPKELKATLSEIFGFSNLDPLRYDFNKEISGSILGKPTFLIDDEGYDNPFLDDYILLYDYCFGDNYLHFWIAPENLKKRDFSRIEVTVSVG</sequence>